<dbReference type="Proteomes" id="UP000641646">
    <property type="component" value="Unassembled WGS sequence"/>
</dbReference>
<reference evidence="2" key="1">
    <citation type="journal article" date="2015" name="ISME J.">
        <title>Draft Genome Sequence of Streptomyces incarnatus NRRL8089, which Produces the Nucleoside Antibiotic Sinefungin.</title>
        <authorList>
            <person name="Oshima K."/>
            <person name="Hattori M."/>
            <person name="Shimizu H."/>
            <person name="Fukuda K."/>
            <person name="Nemoto M."/>
            <person name="Inagaki K."/>
            <person name="Tamura T."/>
        </authorList>
    </citation>
    <scope>NUCLEOTIDE SEQUENCE</scope>
    <source>
        <strain evidence="2">FACHB-1375</strain>
    </source>
</reference>
<sequence length="312" mass="35662">MEIEEILDIEKWDDFIKNTREGTVFHTSSWFQASPHNFLRIGVFQKGKLLAGAILQINEHRFGTLGTLAPYLGPVFAKFPNGEMVPETKRKVMSKLARGIRERVPKSTFFVSPWLETLQQFICTGFEAKLLYTTVLRTTDLDETQAQFSPTLRRNIKAALQIGLTVEQSSEPSELLTLVRQSFVRQGHSIWFNLEEADACMRHLAKLGQAICFITRNQDGLPVAAAGIVWDWHRSYYILGGYDHTRSHRGGSSLALWSAIQFTHQELGLTEIDLEGSHLPAIERFFRQFGGRWLPFYYVTEARNPLINTQEI</sequence>
<dbReference type="EMBL" id="JACJPW010000010">
    <property type="protein sequence ID" value="MBD2180598.1"/>
    <property type="molecule type" value="Genomic_DNA"/>
</dbReference>
<protein>
    <submittedName>
        <fullName evidence="2">GNAT family N-acetyltransferase</fullName>
    </submittedName>
</protein>
<evidence type="ECO:0000313" key="2">
    <source>
        <dbReference type="EMBL" id="MBD2180598.1"/>
    </source>
</evidence>
<evidence type="ECO:0000313" key="3">
    <source>
        <dbReference type="Proteomes" id="UP000641646"/>
    </source>
</evidence>
<dbReference type="InterPro" id="IPR050644">
    <property type="entry name" value="PG_Glycine_Bridge_Synth"/>
</dbReference>
<keyword evidence="3" id="KW-1185">Reference proteome</keyword>
<reference evidence="2" key="2">
    <citation type="submission" date="2020-08" db="EMBL/GenBank/DDBJ databases">
        <authorList>
            <person name="Chen M."/>
            <person name="Teng W."/>
            <person name="Zhao L."/>
            <person name="Hu C."/>
            <person name="Zhou Y."/>
            <person name="Han B."/>
            <person name="Song L."/>
            <person name="Shu W."/>
        </authorList>
    </citation>
    <scope>NUCLEOTIDE SEQUENCE</scope>
    <source>
        <strain evidence="2">FACHB-1375</strain>
    </source>
</reference>
<gene>
    <name evidence="2" type="ORF">H6G03_05685</name>
</gene>
<dbReference type="Gene3D" id="3.40.630.30">
    <property type="match status" value="2"/>
</dbReference>
<dbReference type="Pfam" id="PF13480">
    <property type="entry name" value="Acetyltransf_6"/>
    <property type="match status" value="1"/>
</dbReference>
<dbReference type="SUPFAM" id="SSF55729">
    <property type="entry name" value="Acyl-CoA N-acyltransferases (Nat)"/>
    <property type="match status" value="2"/>
</dbReference>
<dbReference type="PANTHER" id="PTHR36174">
    <property type="entry name" value="LIPID II:GLYCINE GLYCYLTRANSFERASE"/>
    <property type="match status" value="1"/>
</dbReference>
<dbReference type="PANTHER" id="PTHR36174:SF1">
    <property type="entry name" value="LIPID II:GLYCINE GLYCYLTRANSFERASE"/>
    <property type="match status" value="1"/>
</dbReference>
<feature type="domain" description="BioF2-like acetyltransferase" evidence="1">
    <location>
        <begin position="151"/>
        <end position="275"/>
    </location>
</feature>
<dbReference type="AlphaFoldDB" id="A0A926VB70"/>
<comment type="caution">
    <text evidence="2">The sequence shown here is derived from an EMBL/GenBank/DDBJ whole genome shotgun (WGS) entry which is preliminary data.</text>
</comment>
<organism evidence="2 3">
    <name type="scientific">Aerosakkonema funiforme FACHB-1375</name>
    <dbReference type="NCBI Taxonomy" id="2949571"/>
    <lineage>
        <taxon>Bacteria</taxon>
        <taxon>Bacillati</taxon>
        <taxon>Cyanobacteriota</taxon>
        <taxon>Cyanophyceae</taxon>
        <taxon>Oscillatoriophycideae</taxon>
        <taxon>Aerosakkonematales</taxon>
        <taxon>Aerosakkonemataceae</taxon>
        <taxon>Aerosakkonema</taxon>
    </lineage>
</organism>
<evidence type="ECO:0000259" key="1">
    <source>
        <dbReference type="Pfam" id="PF13480"/>
    </source>
</evidence>
<dbReference type="RefSeq" id="WP_190462968.1">
    <property type="nucleotide sequence ID" value="NZ_JACJPW010000010.1"/>
</dbReference>
<proteinExistence type="predicted"/>
<dbReference type="InterPro" id="IPR016181">
    <property type="entry name" value="Acyl_CoA_acyltransferase"/>
</dbReference>
<accession>A0A926VB70</accession>
<name>A0A926VB70_9CYAN</name>
<dbReference type="InterPro" id="IPR038740">
    <property type="entry name" value="BioF2-like_GNAT_dom"/>
</dbReference>